<dbReference type="Proteomes" id="UP001364224">
    <property type="component" value="Unassembled WGS sequence"/>
</dbReference>
<proteinExistence type="predicted"/>
<reference evidence="1 2" key="1">
    <citation type="submission" date="2024-02" db="EMBL/GenBank/DDBJ databases">
        <title>Adaptive strategies in a cosmopolitan and abundant soil bacterium.</title>
        <authorList>
            <person name="Carini P."/>
        </authorList>
    </citation>
    <scope>NUCLEOTIDE SEQUENCE [LARGE SCALE GENOMIC DNA]</scope>
    <source>
        <strain evidence="1 2">AZCC 1608</strain>
    </source>
</reference>
<keyword evidence="2" id="KW-1185">Reference proteome</keyword>
<sequence>MNISGRDAKVFGYRVEFVGGVGQLRERVRKPRAIDAGTLPEIRVGAGRKAARGGPGGTVAVARLHSGIENRIAKARHRLGALLTSRCKHPQRFQARGRRQHRYRLALQQPGRIAIAVEFIRNRGRRLFGHQQMERQRRQCARRHDQKRGLFLDQRIDRRKQRSIQFMGECEVEQPGLAGCIARLADVQPAAERGNLLRQGIRAERDRTPLDTLARHRENIAFLLGNSSAASAVNDASSPRNAYPAFWGPFALIGEGAAR</sequence>
<protein>
    <submittedName>
        <fullName evidence="1">Uncharacterized protein</fullName>
    </submittedName>
</protein>
<comment type="caution">
    <text evidence="1">The sequence shown here is derived from an EMBL/GenBank/DDBJ whole genome shotgun (WGS) entry which is preliminary data.</text>
</comment>
<dbReference type="EMBL" id="JAZHRV010000001">
    <property type="protein sequence ID" value="MEH2558946.1"/>
    <property type="molecule type" value="Genomic_DNA"/>
</dbReference>
<organism evidence="1 2">
    <name type="scientific">Bradyrhizobium algeriense</name>
    <dbReference type="NCBI Taxonomy" id="634784"/>
    <lineage>
        <taxon>Bacteria</taxon>
        <taxon>Pseudomonadati</taxon>
        <taxon>Pseudomonadota</taxon>
        <taxon>Alphaproteobacteria</taxon>
        <taxon>Hyphomicrobiales</taxon>
        <taxon>Nitrobacteraceae</taxon>
        <taxon>Bradyrhizobium</taxon>
    </lineage>
</organism>
<name>A0ABU8BK61_9BRAD</name>
<accession>A0ABU8BK61</accession>
<evidence type="ECO:0000313" key="2">
    <source>
        <dbReference type="Proteomes" id="UP001364224"/>
    </source>
</evidence>
<evidence type="ECO:0000313" key="1">
    <source>
        <dbReference type="EMBL" id="MEH2558946.1"/>
    </source>
</evidence>
<gene>
    <name evidence="1" type="ORF">V1286_006475</name>
</gene>